<proteinExistence type="predicted"/>
<evidence type="ECO:0000313" key="1">
    <source>
        <dbReference type="EMBL" id="RFP77481.1"/>
    </source>
</evidence>
<dbReference type="Proteomes" id="UP000261931">
    <property type="component" value="Unassembled WGS sequence"/>
</dbReference>
<comment type="caution">
    <text evidence="1">The sequence shown here is derived from an EMBL/GenBank/DDBJ whole genome shotgun (WGS) entry which is preliminary data.</text>
</comment>
<dbReference type="InterPro" id="IPR006311">
    <property type="entry name" value="TAT_signal"/>
</dbReference>
<keyword evidence="2" id="KW-1185">Reference proteome</keyword>
<dbReference type="PROSITE" id="PS51318">
    <property type="entry name" value="TAT"/>
    <property type="match status" value="1"/>
</dbReference>
<organism evidence="1 2">
    <name type="scientific">Hydrogenophaga borbori</name>
    <dbReference type="NCBI Taxonomy" id="2294117"/>
    <lineage>
        <taxon>Bacteria</taxon>
        <taxon>Pseudomonadati</taxon>
        <taxon>Pseudomonadota</taxon>
        <taxon>Betaproteobacteria</taxon>
        <taxon>Burkholderiales</taxon>
        <taxon>Comamonadaceae</taxon>
        <taxon>Hydrogenophaga</taxon>
    </lineage>
</organism>
<accession>A0A372EGC0</accession>
<dbReference type="InterPro" id="IPR045767">
    <property type="entry name" value="DUF6134"/>
</dbReference>
<dbReference type="EMBL" id="QVLS01000011">
    <property type="protein sequence ID" value="RFP77481.1"/>
    <property type="molecule type" value="Genomic_DNA"/>
</dbReference>
<dbReference type="AlphaFoldDB" id="A0A372EGC0"/>
<gene>
    <name evidence="1" type="ORF">DY262_17165</name>
</gene>
<reference evidence="1 2" key="1">
    <citation type="submission" date="2018-08" db="EMBL/GenBank/DDBJ databases">
        <title>Hydrogenophaga sp. LA-38 isolated from sludge.</title>
        <authorList>
            <person name="Im W.-T."/>
        </authorList>
    </citation>
    <scope>NUCLEOTIDE SEQUENCE [LARGE SCALE GENOMIC DNA]</scope>
    <source>
        <strain evidence="1 2">LA-38</strain>
    </source>
</reference>
<sequence length="221" mass="24331">MAAPARRRAVRAWGGWALAWLLAGAAAAPARAEVWAFEVRLDGRPIGSHRFELSGPPEAREVQSVARMDVTLLGVPLYRYRHEARERWRGDCLDGVSARTNDGGEASQVEWPDDTAGAGGPVRPACLMSYAYWNAALTRQTQLLNPQTGQLDAVRFERLADAPLAVNGREVPAVRWRLIATAPAPAATRQTLTLWLERSSGRWIGLDALVRGDRLLSYRLP</sequence>
<evidence type="ECO:0008006" key="3">
    <source>
        <dbReference type="Google" id="ProtNLM"/>
    </source>
</evidence>
<name>A0A372EGC0_9BURK</name>
<protein>
    <recommendedName>
        <fullName evidence="3">DUF3108 domain-containing protein</fullName>
    </recommendedName>
</protein>
<dbReference type="Pfam" id="PF19630">
    <property type="entry name" value="DUF6134"/>
    <property type="match status" value="1"/>
</dbReference>
<evidence type="ECO:0000313" key="2">
    <source>
        <dbReference type="Proteomes" id="UP000261931"/>
    </source>
</evidence>